<dbReference type="PANTHER" id="PTHR15977:SF15">
    <property type="entry name" value="CILIA- AND FLAGELLA-ASSOCIATED PROTEIN 46"/>
    <property type="match status" value="1"/>
</dbReference>
<dbReference type="InterPro" id="IPR057466">
    <property type="entry name" value="CFAP46_TPR"/>
</dbReference>
<keyword evidence="3" id="KW-1185">Reference proteome</keyword>
<dbReference type="PANTHER" id="PTHR15977">
    <property type="entry name" value="CILIA- AND FLAGELLA-ASSOCIATED PROTEIN 46"/>
    <property type="match status" value="1"/>
</dbReference>
<gene>
    <name evidence="2" type="ORF">TM35_000016980</name>
</gene>
<accession>A0A1X0PAG8</accession>
<dbReference type="GO" id="GO:0060294">
    <property type="term" value="P:cilium movement involved in cell motility"/>
    <property type="evidence" value="ECO:0007669"/>
    <property type="project" value="InterPro"/>
</dbReference>
<dbReference type="VEuPathDB" id="TriTrypDB:TM35_000016980"/>
<evidence type="ECO:0000256" key="1">
    <source>
        <dbReference type="SAM" id="MobiDB-lite"/>
    </source>
</evidence>
<dbReference type="GO" id="GO:0035082">
    <property type="term" value="P:axoneme assembly"/>
    <property type="evidence" value="ECO:0007669"/>
    <property type="project" value="InterPro"/>
</dbReference>
<dbReference type="STRING" id="67003.A0A1X0PAG8"/>
<feature type="region of interest" description="Disordered" evidence="1">
    <location>
        <begin position="941"/>
        <end position="963"/>
    </location>
</feature>
<feature type="compositionally biased region" description="Low complexity" evidence="1">
    <location>
        <begin position="952"/>
        <end position="963"/>
    </location>
</feature>
<feature type="region of interest" description="Disordered" evidence="1">
    <location>
        <begin position="575"/>
        <end position="595"/>
    </location>
</feature>
<proteinExistence type="predicted"/>
<dbReference type="InterPro" id="IPR039586">
    <property type="entry name" value="CFAP46"/>
</dbReference>
<dbReference type="RefSeq" id="XP_028887887.1">
    <property type="nucleotide sequence ID" value="XM_029021379.1"/>
</dbReference>
<comment type="caution">
    <text evidence="2">The sequence shown here is derived from an EMBL/GenBank/DDBJ whole genome shotgun (WGS) entry which is preliminary data.</text>
</comment>
<dbReference type="Pfam" id="PF25439">
    <property type="entry name" value="TPR_CFAP46_N"/>
    <property type="match status" value="1"/>
</dbReference>
<dbReference type="GeneID" id="39981159"/>
<evidence type="ECO:0000313" key="2">
    <source>
        <dbReference type="EMBL" id="ORC93821.1"/>
    </source>
</evidence>
<evidence type="ECO:0000313" key="3">
    <source>
        <dbReference type="Proteomes" id="UP000192257"/>
    </source>
</evidence>
<dbReference type="Proteomes" id="UP000192257">
    <property type="component" value="Unassembled WGS sequence"/>
</dbReference>
<dbReference type="OrthoDB" id="68437at2759"/>
<dbReference type="EMBL" id="NBCO01000001">
    <property type="protein sequence ID" value="ORC93821.1"/>
    <property type="molecule type" value="Genomic_DNA"/>
</dbReference>
<sequence length="2491" mass="279188">MAQVLGAVKQRLCASQKTRSVDVLLEAYEVLQRYESGTMFSALSESYVPIELYILCCETAIELGKWDIAKKCLKTFSDKRTPTKALESRALYCDALVALHNIPSSCRGKAKISAHLQCASKIVTGIKIVLEEWPKEAHTLTIGVEHLWLSIRDLFNTGTYESVVDIIVFVVALHEKLLLGGPFSHLQWILRYAVSLRGLGRFQEAVAQLTTASDVISKVGSERLQLQLFRFQIPFSANLPGFRPKQDYTKPVMQGIYAVQSFFCGITDEHVSRMELIAAHERLITDPEKKEVKPKGKKNVESEFTFNDPALVMDVLSEVVLGLALCGADETCSVSLSKVLQSESVRPRLFGEYAQAILKARACGALDATKALDASYLTRSTAEALFKCIKTVEGTMDSARMIEDPSERSYTLEIGCVILWNLCLPLLQPETRGRLRHTLKRISLLLANHGSNLTRLLVHVAYESSLVEFEEDNLTTAIEQVDRALSLDYFVVNTDGNIVFPMDFALQWLKRRCLVRRAIDTSALSSQEDQVIHLIEQARTTASTSNRLVLLHSAVNKLPPLNTMVNITSAIKEKTPVQREQTKSSKQRKQATVIDTPEEPTTRLVTNPSVANIYYLLLKEAKEIKSSSINQIIETVAESLTHINILKESDSKNLLVMQAEAHLSMAEVLLTKSETNSNTGKTNSTDDAMSHISEAAKISVKLCAAGYHEEWIVVNACLSLINWFTDSFRKGLFLSAATVLGELYMALNQTRVDPIREYKLFDDIGFGYVMSIIQMYISSKGEVNGELSCETLEETMEKTFLYPICEANNPILRKALDIIREIKSKWSLPSRRKKFTLLDSCVHRLFEKNQDESHHPQELLLFSLGRLSGPISSEEKRHLINKECLDLLRLDPSVELCGRLATHSMQIPENERVTLELCRIADHLYQNGKLGWGTKMIINPTPSKEKGDKGHSSSNVSSTSGSISCSITYPKPCEDDWYWYAVLLLYQATVLLRLGSGIERSKRLDLEKRILVVITNSAIAASHGPPRTQISQISQAYHAFCIVADSFSGASRHLLFPSLKMLLSPSIVTKLKLSSRAGGNDGYADREGIYTLLTTMAGYFLTALLEKGAYDEGIKIMNELLSVLPPKYHRVFHTFEAQFRCNLGLSMSQLLHKIKGGDPETEAAVWIAIAKSAGNITESTKAWVKSVEILSEKPLEKADTLLQMSEWMTAHNAISRHELVTLLLSALDAVEHFGEIQMIKTLSGSTLTSSLRSVRQTLASSLGGRTFALSHAFSTRSYGNTSGGTHEPPSLRDAMTAIRILYFLFVIAPEESSNDGSFTDSKISCTSTIIYYIFCLWQIVSIRVRVHDENLEHETKNKPLELPEEFYGWQGFRVDPHWVDVIRSSCPDDATYNTVKLWGMLMEVCEFFMRENMEQYAFIIFSWIEFSVSWRYGNSDPRALAIIRAVYYKSFMAASRCGLGRMSNMYHVDEPKAEYWSSIQEILLTVEPPLPFSDFSDGFFSFTSCKGTIYHSVLVEAEELFSLGRIQESLEWNRKVLQCAMRVCSNDTIIRCHLLEARASILRGEGAYAAEQLSLLEENYSKLTFQLWTELRLIHFEALVSCQKLEEAINLVKQIPISLSLRANEINTDCVAKDVVKDILRDCQRRVLRESAQLLVSLFDLPFHRFCWPGKSEYTTKTFLSEVCDQLREFGDWKSRSIALRVRQNLRPCVDETLLVVDIDKGKEILTMLYEEYCELLEVTELVRQEMEAMIPVSSYTQSIAAQPGLAIGFDEVLVMRARNCLERELLKDFILLRYHQLTMEQLGIPTGGPKELESSVLQYMRDPKQYEYIKKSVQEEEEDNISGTAKNEYDPEKELECALNHFGIPVAYMEGASGVDAEAMLWRVTNSGEGCSPIQMEAFIRVSLAEFQRRLKAFSKKEDSSTINDGETVELGSHYNNILTKKWTVPIVVAERALGRKYSRKVLQTERRKGKKIIPVETTETVPQPINLWINESSNLIPAIKQGITYASHLLDYKELAKCYICLAHSLILSDMPYAAGTAIEFAQAAEMYSFIVNVHGALLSSSPESNFIRLVEKMKRNTPFLLNTTAFDKIRTELMTASSMYRRCDLVGHWPREPNNPDPLPPDYCTFSVVREGCTPYFLVALRRPDGMVDSRRVQLDVNALLGCGDAFKRAEELQRGVLVRRPSASSAPPPSDGSFAAGVRAASPPTAPLLRRLEVLTAPLWEDFRPALASLAPGCHLFLCLDPLLHALPLEMLSPIIGFASVQRELSVLNVRQKFAARSGKTQSGSTLLLIDPFAEHEGALQTLVGPENRHKSTSNEIITATKESNGTLCKPSLAYMQRSLASNNHSSVLVNTCGAFTDIVTPQSLAELSLDHLQVVFYTEGTNERSLRRRQKQQTSKTTLNLLHEKQSIFSLLFLARGVQYLCGNAFPLSPEECDALSKRCLPVVTNGGKGVYEAVRAAAGEIITSVSTDITPSFIFYGVPISGKQK</sequence>
<organism evidence="2 3">
    <name type="scientific">Trypanosoma theileri</name>
    <dbReference type="NCBI Taxonomy" id="67003"/>
    <lineage>
        <taxon>Eukaryota</taxon>
        <taxon>Discoba</taxon>
        <taxon>Euglenozoa</taxon>
        <taxon>Kinetoplastea</taxon>
        <taxon>Metakinetoplastina</taxon>
        <taxon>Trypanosomatida</taxon>
        <taxon>Trypanosomatidae</taxon>
        <taxon>Trypanosoma</taxon>
    </lineage>
</organism>
<name>A0A1X0PAG8_9TRYP</name>
<protein>
    <submittedName>
        <fullName evidence="2">Uncharacterized protein</fullName>
    </submittedName>
</protein>
<reference evidence="2 3" key="1">
    <citation type="submission" date="2017-03" db="EMBL/GenBank/DDBJ databases">
        <title>An alternative strategy for trypanosome survival in the mammalian bloodstream revealed through genome and transcriptome analysis of the ubiquitous bovine parasite Trypanosoma (Megatrypanum) theileri.</title>
        <authorList>
            <person name="Kelly S."/>
            <person name="Ivens A."/>
            <person name="Mott A."/>
            <person name="O'Neill E."/>
            <person name="Emms D."/>
            <person name="Macleod O."/>
            <person name="Voorheis P."/>
            <person name="Matthews J."/>
            <person name="Matthews K."/>
            <person name="Carrington M."/>
        </authorList>
    </citation>
    <scope>NUCLEOTIDE SEQUENCE [LARGE SCALE GENOMIC DNA]</scope>
    <source>
        <strain evidence="2">Edinburgh</strain>
    </source>
</reference>